<evidence type="ECO:0000313" key="1">
    <source>
        <dbReference type="EMBL" id="CAK5272861.1"/>
    </source>
</evidence>
<dbReference type="AlphaFoldDB" id="A0AAD2Q3R7"/>
<comment type="caution">
    <text evidence="1">The sequence shown here is derived from an EMBL/GenBank/DDBJ whole genome shotgun (WGS) entry which is preliminary data.</text>
</comment>
<feature type="non-terminal residue" evidence="1">
    <location>
        <position position="1"/>
    </location>
</feature>
<proteinExistence type="predicted"/>
<sequence length="126" mass="14216">YIESCERLCLRHNLAISRSTTYIPVKGQKAIECEYPRSTTRQSTRLEGVCLSLLDTRLCACPYTPRTVSVEHILNLDSVLGSDFAVRVGDARPRRWRSVATRQPALIQVSRAQFHEPRGTQLSQSA</sequence>
<keyword evidence="2" id="KW-1185">Reference proteome</keyword>
<organism evidence="1 2">
    <name type="scientific">Mycena citricolor</name>
    <dbReference type="NCBI Taxonomy" id="2018698"/>
    <lineage>
        <taxon>Eukaryota</taxon>
        <taxon>Fungi</taxon>
        <taxon>Dikarya</taxon>
        <taxon>Basidiomycota</taxon>
        <taxon>Agaricomycotina</taxon>
        <taxon>Agaricomycetes</taxon>
        <taxon>Agaricomycetidae</taxon>
        <taxon>Agaricales</taxon>
        <taxon>Marasmiineae</taxon>
        <taxon>Mycenaceae</taxon>
        <taxon>Mycena</taxon>
    </lineage>
</organism>
<protein>
    <submittedName>
        <fullName evidence="1">Uncharacterized protein</fullName>
    </submittedName>
</protein>
<accession>A0AAD2Q3R7</accession>
<name>A0AAD2Q3R7_9AGAR</name>
<dbReference type="Proteomes" id="UP001295794">
    <property type="component" value="Unassembled WGS sequence"/>
</dbReference>
<gene>
    <name evidence="1" type="ORF">MYCIT1_LOCUS18809</name>
</gene>
<evidence type="ECO:0000313" key="2">
    <source>
        <dbReference type="Proteomes" id="UP001295794"/>
    </source>
</evidence>
<reference evidence="1" key="1">
    <citation type="submission" date="2023-11" db="EMBL/GenBank/DDBJ databases">
        <authorList>
            <person name="De Vega J J."/>
            <person name="De Vega J J."/>
        </authorList>
    </citation>
    <scope>NUCLEOTIDE SEQUENCE</scope>
</reference>
<dbReference type="EMBL" id="CAVNYO010000187">
    <property type="protein sequence ID" value="CAK5272861.1"/>
    <property type="molecule type" value="Genomic_DNA"/>
</dbReference>